<dbReference type="GO" id="GO:0030612">
    <property type="term" value="F:arsenate reductase (thioredoxin) activity"/>
    <property type="evidence" value="ECO:0007669"/>
    <property type="project" value="UniProtKB-EC"/>
</dbReference>
<protein>
    <submittedName>
        <fullName evidence="3">Arsenate reductase thioredoxin-coupled, LMWP family</fullName>
        <ecNumber evidence="3">1.20.4.4</ecNumber>
    </submittedName>
</protein>
<dbReference type="InterPro" id="IPR036196">
    <property type="entry name" value="Ptyr_pPase_sf"/>
</dbReference>
<dbReference type="PANTHER" id="PTHR43428">
    <property type="entry name" value="ARSENATE REDUCTASE"/>
    <property type="match status" value="1"/>
</dbReference>
<dbReference type="PANTHER" id="PTHR43428:SF1">
    <property type="entry name" value="ARSENATE REDUCTASE"/>
    <property type="match status" value="1"/>
</dbReference>
<dbReference type="EMBL" id="UOGC01000109">
    <property type="protein sequence ID" value="VAX20696.1"/>
    <property type="molecule type" value="Genomic_DNA"/>
</dbReference>
<dbReference type="AlphaFoldDB" id="A0A3B1BQW4"/>
<dbReference type="Gene3D" id="3.40.50.2300">
    <property type="match status" value="1"/>
</dbReference>
<dbReference type="EC" id="1.20.4.4" evidence="3"/>
<proteinExistence type="predicted"/>
<gene>
    <name evidence="3" type="ORF">MNBD_NITROSPINAE01-1321</name>
</gene>
<keyword evidence="3" id="KW-0560">Oxidoreductase</keyword>
<dbReference type="SMART" id="SM00226">
    <property type="entry name" value="LMWPc"/>
    <property type="match status" value="1"/>
</dbReference>
<accession>A0A3B1BQW4</accession>
<evidence type="ECO:0000259" key="2">
    <source>
        <dbReference type="SMART" id="SM00226"/>
    </source>
</evidence>
<reference evidence="3" key="1">
    <citation type="submission" date="2018-06" db="EMBL/GenBank/DDBJ databases">
        <authorList>
            <person name="Zhirakovskaya E."/>
        </authorList>
    </citation>
    <scope>NUCLEOTIDE SEQUENCE</scope>
</reference>
<feature type="domain" description="Phosphotyrosine protein phosphatase I" evidence="2">
    <location>
        <begin position="8"/>
        <end position="141"/>
    </location>
</feature>
<keyword evidence="1" id="KW-0059">Arsenical resistance</keyword>
<dbReference type="Pfam" id="PF01451">
    <property type="entry name" value="LMWPc"/>
    <property type="match status" value="1"/>
</dbReference>
<dbReference type="CDD" id="cd16345">
    <property type="entry name" value="LMWP_ArsC"/>
    <property type="match status" value="1"/>
</dbReference>
<sequence>MSNINKKFKVLILCTGNSARSQMAEGFLNQLGHGLFEAYSAGVEPKGVNPLAITAMREVGIDISHHKSENMEVYLNDKFDFVITVCDNANEKCPIFPGENKRIHWSFDDPAGEGGDESKRLAMFRRVRDEIKTRIGAWVASANKGETL</sequence>
<evidence type="ECO:0000313" key="3">
    <source>
        <dbReference type="EMBL" id="VAX20696.1"/>
    </source>
</evidence>
<name>A0A3B1BQW4_9ZZZZ</name>
<evidence type="ECO:0000256" key="1">
    <source>
        <dbReference type="ARBA" id="ARBA00022849"/>
    </source>
</evidence>
<dbReference type="InterPro" id="IPR023485">
    <property type="entry name" value="Ptyr_pPase"/>
</dbReference>
<organism evidence="3">
    <name type="scientific">hydrothermal vent metagenome</name>
    <dbReference type="NCBI Taxonomy" id="652676"/>
    <lineage>
        <taxon>unclassified sequences</taxon>
        <taxon>metagenomes</taxon>
        <taxon>ecological metagenomes</taxon>
    </lineage>
</organism>
<dbReference type="GO" id="GO:0046685">
    <property type="term" value="P:response to arsenic-containing substance"/>
    <property type="evidence" value="ECO:0007669"/>
    <property type="project" value="UniProtKB-KW"/>
</dbReference>
<dbReference type="SUPFAM" id="SSF52788">
    <property type="entry name" value="Phosphotyrosine protein phosphatases I"/>
    <property type="match status" value="1"/>
</dbReference>